<keyword evidence="4" id="KW-0378">Hydrolase</keyword>
<evidence type="ECO:0000256" key="3">
    <source>
        <dbReference type="ARBA" id="ARBA00022723"/>
    </source>
</evidence>
<name>A0A7S1IP64_9EUGL</name>
<evidence type="ECO:0000256" key="2">
    <source>
        <dbReference type="ARBA" id="ARBA00022722"/>
    </source>
</evidence>
<dbReference type="PANTHER" id="PTHR10060">
    <property type="entry name" value="TATD FAMILY DEOXYRIBONUCLEASE"/>
    <property type="match status" value="1"/>
</dbReference>
<accession>A0A7S1IP64</accession>
<evidence type="ECO:0008006" key="6">
    <source>
        <dbReference type="Google" id="ProtNLM"/>
    </source>
</evidence>
<dbReference type="AlphaFoldDB" id="A0A7S1IP64"/>
<dbReference type="Gene3D" id="3.20.20.140">
    <property type="entry name" value="Metal-dependent hydrolases"/>
    <property type="match status" value="1"/>
</dbReference>
<proteinExistence type="inferred from homology"/>
<dbReference type="Pfam" id="PF01026">
    <property type="entry name" value="TatD_DNase"/>
    <property type="match status" value="1"/>
</dbReference>
<comment type="similarity">
    <text evidence="1">Belongs to the metallo-dependent hydrolases superfamily. TatD-type hydrolase family.</text>
</comment>
<reference evidence="5" key="1">
    <citation type="submission" date="2021-01" db="EMBL/GenBank/DDBJ databases">
        <authorList>
            <person name="Corre E."/>
            <person name="Pelletier E."/>
            <person name="Niang G."/>
            <person name="Scheremetjew M."/>
            <person name="Finn R."/>
            <person name="Kale V."/>
            <person name="Holt S."/>
            <person name="Cochrane G."/>
            <person name="Meng A."/>
            <person name="Brown T."/>
            <person name="Cohen L."/>
        </authorList>
    </citation>
    <scope>NUCLEOTIDE SEQUENCE</scope>
    <source>
        <strain evidence="5">NIES-381</strain>
    </source>
</reference>
<protein>
    <recommendedName>
        <fullName evidence="6">TatD related DNase</fullName>
    </recommendedName>
</protein>
<dbReference type="GO" id="GO:0046872">
    <property type="term" value="F:metal ion binding"/>
    <property type="evidence" value="ECO:0007669"/>
    <property type="project" value="UniProtKB-KW"/>
</dbReference>
<dbReference type="GO" id="GO:0008296">
    <property type="term" value="F:3'-5'-DNA exonuclease activity"/>
    <property type="evidence" value="ECO:0007669"/>
    <property type="project" value="TreeGrafter"/>
</dbReference>
<dbReference type="InterPro" id="IPR050891">
    <property type="entry name" value="TatD-type_Hydrolase"/>
</dbReference>
<evidence type="ECO:0000256" key="4">
    <source>
        <dbReference type="ARBA" id="ARBA00022801"/>
    </source>
</evidence>
<organism evidence="5">
    <name type="scientific">Eutreptiella gymnastica</name>
    <dbReference type="NCBI Taxonomy" id="73025"/>
    <lineage>
        <taxon>Eukaryota</taxon>
        <taxon>Discoba</taxon>
        <taxon>Euglenozoa</taxon>
        <taxon>Euglenida</taxon>
        <taxon>Spirocuta</taxon>
        <taxon>Euglenophyceae</taxon>
        <taxon>Eutreptiales</taxon>
        <taxon>Eutreptiaceae</taxon>
        <taxon>Eutreptiella</taxon>
    </lineage>
</organism>
<dbReference type="PANTHER" id="PTHR10060:SF15">
    <property type="entry name" value="DEOXYRIBONUCLEASE TATDN1"/>
    <property type="match status" value="1"/>
</dbReference>
<dbReference type="InterPro" id="IPR001130">
    <property type="entry name" value="TatD-like"/>
</dbReference>
<keyword evidence="3" id="KW-0479">Metal-binding</keyword>
<dbReference type="EMBL" id="HBGA01078729">
    <property type="protein sequence ID" value="CAD9018249.1"/>
    <property type="molecule type" value="Transcribed_RNA"/>
</dbReference>
<evidence type="ECO:0000313" key="5">
    <source>
        <dbReference type="EMBL" id="CAD9018249.1"/>
    </source>
</evidence>
<dbReference type="InterPro" id="IPR032466">
    <property type="entry name" value="Metal_Hydrolase"/>
</dbReference>
<sequence length="143" mass="16435">MVRENRHRFTGGVAHSFTGDLEELKMLLDLDLYIGINGCSLKTEENLQVMAQVPLDRLLLETDAPWCDIRPTHAGYKFVETKPESKKEKKFELGLQVKSRNEPCNMHQVLEVVAGYRQDVSSKEELAQLVYANTLRLFWPKEA</sequence>
<dbReference type="SUPFAM" id="SSF51556">
    <property type="entry name" value="Metallo-dependent hydrolases"/>
    <property type="match status" value="1"/>
</dbReference>
<dbReference type="GO" id="GO:0005829">
    <property type="term" value="C:cytosol"/>
    <property type="evidence" value="ECO:0007669"/>
    <property type="project" value="TreeGrafter"/>
</dbReference>
<evidence type="ECO:0000256" key="1">
    <source>
        <dbReference type="ARBA" id="ARBA00009275"/>
    </source>
</evidence>
<keyword evidence="2" id="KW-0540">Nuclease</keyword>
<gene>
    <name evidence="5" type="ORF">EGYM00392_LOCUS29359</name>
</gene>